<reference evidence="2 3" key="1">
    <citation type="submission" date="2019-07" db="EMBL/GenBank/DDBJ databases">
        <title>Complete Genome Sequence and Methylome Analysis of Nocardia otitidis-caviarum NEB252.</title>
        <authorList>
            <person name="Fomenkov A."/>
            <person name="Anton B.P."/>
            <person name="Vincze T."/>
            <person name="Roberts R.J."/>
        </authorList>
    </citation>
    <scope>NUCLEOTIDE SEQUENCE [LARGE SCALE GENOMIC DNA]</scope>
    <source>
        <strain evidence="2 3">NEB252</strain>
    </source>
</reference>
<evidence type="ECO:0000256" key="1">
    <source>
        <dbReference type="SAM" id="MobiDB-lite"/>
    </source>
</evidence>
<sequence length="64" mass="6563">MELGSFRNRIIAAALLGAVGSIVAVVLNRRPQPPAPAPEPPRLGYSRNGSAPTPLAGAGTETTR</sequence>
<evidence type="ECO:0000313" key="3">
    <source>
        <dbReference type="Proteomes" id="UP000317039"/>
    </source>
</evidence>
<dbReference type="GeneID" id="80336862"/>
<dbReference type="RefSeq" id="WP_143983372.1">
    <property type="nucleotide sequence ID" value="NZ_CP041695.1"/>
</dbReference>
<dbReference type="AlphaFoldDB" id="A0A516NUH5"/>
<feature type="compositionally biased region" description="Pro residues" evidence="1">
    <location>
        <begin position="31"/>
        <end position="41"/>
    </location>
</feature>
<accession>A0A516NUH5</accession>
<evidence type="ECO:0000313" key="2">
    <source>
        <dbReference type="EMBL" id="QDP82562.1"/>
    </source>
</evidence>
<dbReference type="Proteomes" id="UP000317039">
    <property type="component" value="Chromosome"/>
</dbReference>
<protein>
    <submittedName>
        <fullName evidence="2">Uncharacterized protein</fullName>
    </submittedName>
</protein>
<dbReference type="EMBL" id="CP041695">
    <property type="protein sequence ID" value="QDP82562.1"/>
    <property type="molecule type" value="Genomic_DNA"/>
</dbReference>
<gene>
    <name evidence="2" type="ORF">FOH10_31400</name>
</gene>
<organism evidence="2 3">
    <name type="scientific">Nocardia otitidiscaviarum</name>
    <dbReference type="NCBI Taxonomy" id="1823"/>
    <lineage>
        <taxon>Bacteria</taxon>
        <taxon>Bacillati</taxon>
        <taxon>Actinomycetota</taxon>
        <taxon>Actinomycetes</taxon>
        <taxon>Mycobacteriales</taxon>
        <taxon>Nocardiaceae</taxon>
        <taxon>Nocardia</taxon>
    </lineage>
</organism>
<dbReference type="KEGG" id="nod:FOH10_31400"/>
<proteinExistence type="predicted"/>
<feature type="region of interest" description="Disordered" evidence="1">
    <location>
        <begin position="30"/>
        <end position="64"/>
    </location>
</feature>
<name>A0A516NUH5_9NOCA</name>